<dbReference type="SUPFAM" id="SSF46458">
    <property type="entry name" value="Globin-like"/>
    <property type="match status" value="1"/>
</dbReference>
<evidence type="ECO:0000256" key="3">
    <source>
        <dbReference type="PROSITE-ProRule" id="PRU00284"/>
    </source>
</evidence>
<dbReference type="InterPro" id="IPR004089">
    <property type="entry name" value="MCPsignal_dom"/>
</dbReference>
<evidence type="ECO:0000313" key="5">
    <source>
        <dbReference type="EMBL" id="MBB6211527.1"/>
    </source>
</evidence>
<dbReference type="PANTHER" id="PTHR32089:SF112">
    <property type="entry name" value="LYSOZYME-LIKE PROTEIN-RELATED"/>
    <property type="match status" value="1"/>
</dbReference>
<dbReference type="EMBL" id="JACIIX010000011">
    <property type="protein sequence ID" value="MBB6211527.1"/>
    <property type="molecule type" value="Genomic_DNA"/>
</dbReference>
<dbReference type="SMART" id="SM00283">
    <property type="entry name" value="MA"/>
    <property type="match status" value="1"/>
</dbReference>
<dbReference type="SUPFAM" id="SSF58104">
    <property type="entry name" value="Methyl-accepting chemotaxis protein (MCP) signaling domain"/>
    <property type="match status" value="1"/>
</dbReference>
<gene>
    <name evidence="5" type="ORF">FHS48_002966</name>
</gene>
<sequence length="442" mass="47294">MSLTLVHFTDQDLAALSAFYGLIADDLQGILDRFYDRISTAPEAARILSGAGNLQRLKDAQKQHWKSLLTMGFSPEYFERARRIGLAHERIGLSPSFYMESYAILSEELFAAAFARAGRRGRDTLIRTIGLVNRAIIIDMEVAVSTYFDAEKDRNQRRLDTLADTFENSVASSTRAVLDKAGSIIRNASDAATHQDTGSGRTVRVARASRDLTDRVETVAAATEQLSASQNEVVAAIERSDAATHNALSSAEETVRQMQELTAAADAIGKVVDLINQIAGQTNLLALNATIEAARAGAAGKGFAVVANEVKNLASQTARATDDIRRQIGSVQTQVARAAQSINSITQVVTDVARNSQDINTAVSQQKAALDEINGSVQIISGDLGNVTDLVAAITQDSLKSCGTVIEIVWAGDDLSETADILSAQTRDFLDAIKTQSGHGPG</sequence>
<dbReference type="InterPro" id="IPR012292">
    <property type="entry name" value="Globin/Proto"/>
</dbReference>
<dbReference type="Pfam" id="PF11563">
    <property type="entry name" value="Protoglobin"/>
    <property type="match status" value="1"/>
</dbReference>
<accession>A0A7W9ZJ31</accession>
<evidence type="ECO:0000256" key="2">
    <source>
        <dbReference type="ARBA" id="ARBA00029447"/>
    </source>
</evidence>
<dbReference type="GO" id="GO:0007165">
    <property type="term" value="P:signal transduction"/>
    <property type="evidence" value="ECO:0007669"/>
    <property type="project" value="UniProtKB-KW"/>
</dbReference>
<keyword evidence="6" id="KW-1185">Reference proteome</keyword>
<comment type="caution">
    <text evidence="5">The sequence shown here is derived from an EMBL/GenBank/DDBJ whole genome shotgun (WGS) entry which is preliminary data.</text>
</comment>
<evidence type="ECO:0000259" key="4">
    <source>
        <dbReference type="PROSITE" id="PS50111"/>
    </source>
</evidence>
<reference evidence="5 6" key="1">
    <citation type="submission" date="2020-08" db="EMBL/GenBank/DDBJ databases">
        <title>Genomic Encyclopedia of Type Strains, Phase IV (KMG-IV): sequencing the most valuable type-strain genomes for metagenomic binning, comparative biology and taxonomic classification.</title>
        <authorList>
            <person name="Goeker M."/>
        </authorList>
    </citation>
    <scope>NUCLEOTIDE SEQUENCE [LARGE SCALE GENOMIC DNA]</scope>
    <source>
        <strain evidence="5 6">DSM 11590</strain>
    </source>
</reference>
<dbReference type="GO" id="GO:0004888">
    <property type="term" value="F:transmembrane signaling receptor activity"/>
    <property type="evidence" value="ECO:0007669"/>
    <property type="project" value="InterPro"/>
</dbReference>
<feature type="domain" description="Methyl-accepting transducer" evidence="4">
    <location>
        <begin position="173"/>
        <end position="406"/>
    </location>
</feature>
<dbReference type="InterPro" id="IPR009050">
    <property type="entry name" value="Globin-like_sf"/>
</dbReference>
<dbReference type="Gene3D" id="1.10.287.950">
    <property type="entry name" value="Methyl-accepting chemotaxis protein"/>
    <property type="match status" value="1"/>
</dbReference>
<dbReference type="InterPro" id="IPR004090">
    <property type="entry name" value="Chemotax_Me-accpt_rcpt"/>
</dbReference>
<dbReference type="RefSeq" id="WP_184264355.1">
    <property type="nucleotide sequence ID" value="NZ_JACIIX010000011.1"/>
</dbReference>
<dbReference type="InterPro" id="IPR039379">
    <property type="entry name" value="Protoglobin_sensor_dom"/>
</dbReference>
<dbReference type="GO" id="GO:0016020">
    <property type="term" value="C:membrane"/>
    <property type="evidence" value="ECO:0007669"/>
    <property type="project" value="InterPro"/>
</dbReference>
<dbReference type="Proteomes" id="UP000544872">
    <property type="component" value="Unassembled WGS sequence"/>
</dbReference>
<dbReference type="PANTHER" id="PTHR32089">
    <property type="entry name" value="METHYL-ACCEPTING CHEMOTAXIS PROTEIN MCPB"/>
    <property type="match status" value="1"/>
</dbReference>
<organism evidence="5 6">
    <name type="scientific">Novispirillum itersonii</name>
    <name type="common">Aquaspirillum itersonii</name>
    <dbReference type="NCBI Taxonomy" id="189"/>
    <lineage>
        <taxon>Bacteria</taxon>
        <taxon>Pseudomonadati</taxon>
        <taxon>Pseudomonadota</taxon>
        <taxon>Alphaproteobacteria</taxon>
        <taxon>Rhodospirillales</taxon>
        <taxon>Novispirillaceae</taxon>
        <taxon>Novispirillum</taxon>
    </lineage>
</organism>
<evidence type="ECO:0000313" key="6">
    <source>
        <dbReference type="Proteomes" id="UP000544872"/>
    </source>
</evidence>
<comment type="similarity">
    <text evidence="2">Belongs to the methyl-accepting chemotaxis (MCP) protein family.</text>
</comment>
<dbReference type="PROSITE" id="PS50111">
    <property type="entry name" value="CHEMOTAXIS_TRANSDUC_2"/>
    <property type="match status" value="1"/>
</dbReference>
<dbReference type="InterPro" id="IPR044398">
    <property type="entry name" value="Globin-sensor_dom"/>
</dbReference>
<dbReference type="Gene3D" id="1.10.490.10">
    <property type="entry name" value="Globins"/>
    <property type="match status" value="1"/>
</dbReference>
<dbReference type="CDD" id="cd01068">
    <property type="entry name" value="globin_sensor"/>
    <property type="match status" value="1"/>
</dbReference>
<dbReference type="GO" id="GO:0006935">
    <property type="term" value="P:chemotaxis"/>
    <property type="evidence" value="ECO:0007669"/>
    <property type="project" value="InterPro"/>
</dbReference>
<name>A0A7W9ZJ31_NOVIT</name>
<dbReference type="Pfam" id="PF00015">
    <property type="entry name" value="MCPsignal"/>
    <property type="match status" value="1"/>
</dbReference>
<dbReference type="AlphaFoldDB" id="A0A7W9ZJ31"/>
<dbReference type="PRINTS" id="PR00260">
    <property type="entry name" value="CHEMTRNSDUCR"/>
</dbReference>
<dbReference type="GO" id="GO:0020037">
    <property type="term" value="F:heme binding"/>
    <property type="evidence" value="ECO:0007669"/>
    <property type="project" value="InterPro"/>
</dbReference>
<keyword evidence="1 3" id="KW-0807">Transducer</keyword>
<proteinExistence type="inferred from homology"/>
<evidence type="ECO:0000256" key="1">
    <source>
        <dbReference type="ARBA" id="ARBA00023224"/>
    </source>
</evidence>
<dbReference type="GO" id="GO:0019825">
    <property type="term" value="F:oxygen binding"/>
    <property type="evidence" value="ECO:0007669"/>
    <property type="project" value="InterPro"/>
</dbReference>
<protein>
    <submittedName>
        <fullName evidence="5">Methyl-accepting chemotaxis protein</fullName>
    </submittedName>
</protein>